<comment type="caution">
    <text evidence="2">The sequence shown here is derived from an EMBL/GenBank/DDBJ whole genome shotgun (WGS) entry which is preliminary data.</text>
</comment>
<evidence type="ECO:0000313" key="3">
    <source>
        <dbReference type="Proteomes" id="UP001178507"/>
    </source>
</evidence>
<feature type="non-terminal residue" evidence="2">
    <location>
        <position position="51"/>
    </location>
</feature>
<gene>
    <name evidence="2" type="ORF">EVOR1521_LOCUS5590</name>
</gene>
<dbReference type="EMBL" id="CAUJNA010000402">
    <property type="protein sequence ID" value="CAJ1376549.1"/>
    <property type="molecule type" value="Genomic_DNA"/>
</dbReference>
<accession>A0AA36HWB9</accession>
<reference evidence="2" key="1">
    <citation type="submission" date="2023-08" db="EMBL/GenBank/DDBJ databases">
        <authorList>
            <person name="Chen Y."/>
            <person name="Shah S."/>
            <person name="Dougan E. K."/>
            <person name="Thang M."/>
            <person name="Chan C."/>
        </authorList>
    </citation>
    <scope>NUCLEOTIDE SEQUENCE</scope>
</reference>
<evidence type="ECO:0000256" key="1">
    <source>
        <dbReference type="SAM" id="MobiDB-lite"/>
    </source>
</evidence>
<organism evidence="2 3">
    <name type="scientific">Effrenium voratum</name>
    <dbReference type="NCBI Taxonomy" id="2562239"/>
    <lineage>
        <taxon>Eukaryota</taxon>
        <taxon>Sar</taxon>
        <taxon>Alveolata</taxon>
        <taxon>Dinophyceae</taxon>
        <taxon>Suessiales</taxon>
        <taxon>Symbiodiniaceae</taxon>
        <taxon>Effrenium</taxon>
    </lineage>
</organism>
<keyword evidence="3" id="KW-1185">Reference proteome</keyword>
<dbReference type="AlphaFoldDB" id="A0AA36HWB9"/>
<sequence length="51" mass="5868">RGEVPQEPRAGAEARPHLPLGANVHGRHHRHDRPRPLRPLWRIPVPVHEPD</sequence>
<feature type="non-terminal residue" evidence="2">
    <location>
        <position position="1"/>
    </location>
</feature>
<protein>
    <submittedName>
        <fullName evidence="2">Uncharacterized protein</fullName>
    </submittedName>
</protein>
<evidence type="ECO:0000313" key="2">
    <source>
        <dbReference type="EMBL" id="CAJ1376549.1"/>
    </source>
</evidence>
<proteinExistence type="predicted"/>
<feature type="compositionally biased region" description="Basic and acidic residues" evidence="1">
    <location>
        <begin position="1"/>
        <end position="16"/>
    </location>
</feature>
<name>A0AA36HWB9_9DINO</name>
<dbReference type="Proteomes" id="UP001178507">
    <property type="component" value="Unassembled WGS sequence"/>
</dbReference>
<feature type="region of interest" description="Disordered" evidence="1">
    <location>
        <begin position="1"/>
        <end position="51"/>
    </location>
</feature>